<sequence length="74" mass="8686">MEEPFDIESGHITYSVFPEEDGVYTIFKEGIEYMKIQKDEGEQWLKLDPETDLPLFDVDEEVNLIGGEILRYKL</sequence>
<accession>A0A5M9H8V7</accession>
<proteinExistence type="predicted"/>
<dbReference type="EMBL" id="VWNE01000012">
    <property type="protein sequence ID" value="KAA8483366.1"/>
    <property type="molecule type" value="Genomic_DNA"/>
</dbReference>
<name>A0A5M9H8V7_9SPHI</name>
<protein>
    <submittedName>
        <fullName evidence="1">Uncharacterized protein</fullName>
    </submittedName>
</protein>
<keyword evidence="2" id="KW-1185">Reference proteome</keyword>
<evidence type="ECO:0000313" key="1">
    <source>
        <dbReference type="EMBL" id="KAA8483366.1"/>
    </source>
</evidence>
<dbReference type="Proteomes" id="UP000322918">
    <property type="component" value="Unassembled WGS sequence"/>
</dbReference>
<dbReference type="AlphaFoldDB" id="A0A5M9H8V7"/>
<organism evidence="1 2">
    <name type="scientific">Arcticibacter tournemirensis</name>
    <dbReference type="NCBI Taxonomy" id="699437"/>
    <lineage>
        <taxon>Bacteria</taxon>
        <taxon>Pseudomonadati</taxon>
        <taxon>Bacteroidota</taxon>
        <taxon>Sphingobacteriia</taxon>
        <taxon>Sphingobacteriales</taxon>
        <taxon>Sphingobacteriaceae</taxon>
        <taxon>Arcticibacter</taxon>
    </lineage>
</organism>
<dbReference type="RefSeq" id="WP_141815230.1">
    <property type="nucleotide sequence ID" value="NZ_VFPL01000001.1"/>
</dbReference>
<reference evidence="1 2" key="1">
    <citation type="submission" date="2019-09" db="EMBL/GenBank/DDBJ databases">
        <title>Pararcticibacter amylolyticus gen. nov., sp. nov., isolated from a rottenly hemp rope, and reclassification of Pedobacter tournemirensis as Pararcticibacter tournemirensis comb. nov.</title>
        <authorList>
            <person name="Cai Y."/>
        </authorList>
    </citation>
    <scope>NUCLEOTIDE SEQUENCE [LARGE SCALE GENOMIC DNA]</scope>
    <source>
        <strain evidence="1 2">TF5-37.2-LB10</strain>
    </source>
</reference>
<dbReference type="OrthoDB" id="710963at2"/>
<comment type="caution">
    <text evidence="1">The sequence shown here is derived from an EMBL/GenBank/DDBJ whole genome shotgun (WGS) entry which is preliminary data.</text>
</comment>
<gene>
    <name evidence="1" type="ORF">F1649_09245</name>
</gene>
<evidence type="ECO:0000313" key="2">
    <source>
        <dbReference type="Proteomes" id="UP000322918"/>
    </source>
</evidence>